<reference evidence="1 2" key="1">
    <citation type="journal article" date="2019" name="Int. J. Syst. Evol. Microbiol.">
        <title>The Draft Whole-Genome Sequence of the Antibiotic Producer Empedobacter haloabium ATCC 31962 Provides Indications for Its Taxonomic Reclassification.</title>
        <authorList>
            <person name="Miess H."/>
            <person name="Arlt P."/>
            <person name="Apel A.K."/>
            <person name="Weber T."/>
            <person name="Nieselt K."/>
            <person name="Hanssen F."/>
            <person name="Czemmel S."/>
            <person name="Nahnsen S."/>
            <person name="Gross H."/>
        </authorList>
    </citation>
    <scope>NUCLEOTIDE SEQUENCE [LARGE SCALE GENOMIC DNA]</scope>
    <source>
        <strain evidence="1 2">ATCC 31962</strain>
    </source>
</reference>
<sequence length="57" mass="6470">MDLSIMIQNQQFKHGEKAALRGEPRDSHVMNHDARALHDWLRGYDSVAAQQLEGAEP</sequence>
<dbReference type="Proteomes" id="UP000321323">
    <property type="component" value="Chromosome"/>
</dbReference>
<proteinExistence type="predicted"/>
<evidence type="ECO:0000313" key="1">
    <source>
        <dbReference type="EMBL" id="WUR15685.1"/>
    </source>
</evidence>
<protein>
    <submittedName>
        <fullName evidence="1">Uncharacterized protein</fullName>
    </submittedName>
</protein>
<accession>A0ABZ1USI4</accession>
<keyword evidence="2" id="KW-1185">Reference proteome</keyword>
<dbReference type="EMBL" id="CP136508">
    <property type="protein sequence ID" value="WUR15685.1"/>
    <property type="molecule type" value="Genomic_DNA"/>
</dbReference>
<gene>
    <name evidence="1" type="ORF">E7V67_011455</name>
</gene>
<name>A0ABZ1USI4_9BURK</name>
<evidence type="ECO:0000313" key="2">
    <source>
        <dbReference type="Proteomes" id="UP000321323"/>
    </source>
</evidence>
<organism evidence="1 2">
    <name type="scientific">[Empedobacter] haloabium</name>
    <dbReference type="NCBI Taxonomy" id="592317"/>
    <lineage>
        <taxon>Bacteria</taxon>
        <taxon>Pseudomonadati</taxon>
        <taxon>Pseudomonadota</taxon>
        <taxon>Betaproteobacteria</taxon>
        <taxon>Burkholderiales</taxon>
        <taxon>Oxalobacteraceae</taxon>
        <taxon>Telluria group</taxon>
        <taxon>Telluria group incertae sedis</taxon>
    </lineage>
</organism>